<dbReference type="EMBL" id="CP031423">
    <property type="protein sequence ID" value="AZS37066.1"/>
    <property type="molecule type" value="Genomic_DNA"/>
</dbReference>
<organism evidence="2 3">
    <name type="scientific">Microbacterium lemovicicum</name>
    <dbReference type="NCBI Taxonomy" id="1072463"/>
    <lineage>
        <taxon>Bacteria</taxon>
        <taxon>Bacillati</taxon>
        <taxon>Actinomycetota</taxon>
        <taxon>Actinomycetes</taxon>
        <taxon>Micrococcales</taxon>
        <taxon>Microbacteriaceae</taxon>
        <taxon>Microbacterium</taxon>
    </lineage>
</organism>
<name>A0A3S9WAD3_9MICO</name>
<dbReference type="Gene3D" id="3.60.10.10">
    <property type="entry name" value="Endonuclease/exonuclease/phosphatase"/>
    <property type="match status" value="1"/>
</dbReference>
<evidence type="ECO:0000259" key="1">
    <source>
        <dbReference type="Pfam" id="PF03372"/>
    </source>
</evidence>
<gene>
    <name evidence="2" type="ORF">CVS47_01691</name>
</gene>
<accession>A0A3S9WAD3</accession>
<sequence length="275" mass="30078">MSRGPLVGAVPAPALHVMTLNVRRRITPTRRVDDWARRAPLLGRMLRHELPAVIGVQEALPDQASSLGDALGEGYRRVGRGRGRDGRGEGCPVFFDTGRLELLSWTQSALSDTPDEPGSMSWGNLLPRTVVDVLLRDRATGRDLRVLNTHLDPFSARSRVRSAEHLRRLAADTATAAVVLGDMNSLPASPVAAELYAEGMLRDAWEAADERLTPAWDTFGGYRPPRARGRRIDWIAVTRDIAVERVGVNAASVEGLWPSDHLPVQAVVRLTEVPA</sequence>
<dbReference type="PANTHER" id="PTHR12121:SF36">
    <property type="entry name" value="ENDONUCLEASE_EXONUCLEASE_PHOSPHATASE DOMAIN-CONTAINING PROTEIN"/>
    <property type="match status" value="1"/>
</dbReference>
<feature type="domain" description="Endonuclease/exonuclease/phosphatase" evidence="1">
    <location>
        <begin position="18"/>
        <end position="261"/>
    </location>
</feature>
<evidence type="ECO:0000313" key="3">
    <source>
        <dbReference type="Proteomes" id="UP000276888"/>
    </source>
</evidence>
<dbReference type="InterPro" id="IPR005135">
    <property type="entry name" value="Endo/exonuclease/phosphatase"/>
</dbReference>
<evidence type="ECO:0000313" key="2">
    <source>
        <dbReference type="EMBL" id="AZS37066.1"/>
    </source>
</evidence>
<dbReference type="InterPro" id="IPR036691">
    <property type="entry name" value="Endo/exonu/phosph_ase_sf"/>
</dbReference>
<dbReference type="InterPro" id="IPR050410">
    <property type="entry name" value="CCR4/nocturin_mRNA_transcr"/>
</dbReference>
<reference evidence="2 3" key="1">
    <citation type="submission" date="2018-08" db="EMBL/GenBank/DDBJ databases">
        <title>Microbacterium lemovicicum sp. nov., a bacterium isolated from a natural uranium-rich soil.</title>
        <authorList>
            <person name="ORTET P."/>
        </authorList>
    </citation>
    <scope>NUCLEOTIDE SEQUENCE [LARGE SCALE GENOMIC DNA]</scope>
    <source>
        <strain evidence="2 3">Viu22</strain>
    </source>
</reference>
<protein>
    <recommendedName>
        <fullName evidence="1">Endonuclease/exonuclease/phosphatase domain-containing protein</fullName>
    </recommendedName>
</protein>
<dbReference type="GO" id="GO:0000175">
    <property type="term" value="F:3'-5'-RNA exonuclease activity"/>
    <property type="evidence" value="ECO:0007669"/>
    <property type="project" value="TreeGrafter"/>
</dbReference>
<dbReference type="KEGG" id="mlv:CVS47_01691"/>
<keyword evidence="3" id="KW-1185">Reference proteome</keyword>
<dbReference type="Proteomes" id="UP000276888">
    <property type="component" value="Chromosome"/>
</dbReference>
<dbReference type="PANTHER" id="PTHR12121">
    <property type="entry name" value="CARBON CATABOLITE REPRESSOR PROTEIN 4"/>
    <property type="match status" value="1"/>
</dbReference>
<dbReference type="OrthoDB" id="9793162at2"/>
<dbReference type="RefSeq" id="WP_127095681.1">
    <property type="nucleotide sequence ID" value="NZ_CP031423.1"/>
</dbReference>
<dbReference type="Pfam" id="PF03372">
    <property type="entry name" value="Exo_endo_phos"/>
    <property type="match status" value="1"/>
</dbReference>
<dbReference type="AlphaFoldDB" id="A0A3S9WAD3"/>
<proteinExistence type="predicted"/>
<dbReference type="SUPFAM" id="SSF56219">
    <property type="entry name" value="DNase I-like"/>
    <property type="match status" value="1"/>
</dbReference>